<dbReference type="Gene3D" id="1.10.530.10">
    <property type="match status" value="1"/>
</dbReference>
<feature type="non-terminal residue" evidence="3">
    <location>
        <position position="156"/>
    </location>
</feature>
<reference evidence="3 4" key="1">
    <citation type="submission" date="2020-08" db="EMBL/GenBank/DDBJ databases">
        <title>Bridging the membrane lipid divide: bacteria of the FCB group superphylum have the potential to synthesize archaeal ether lipids.</title>
        <authorList>
            <person name="Villanueva L."/>
            <person name="Von Meijenfeldt F.A.B."/>
            <person name="Westbye A.B."/>
            <person name="Yadav S."/>
            <person name="Hopmans E.C."/>
            <person name="Dutilh B.E."/>
            <person name="Sinninghe Damste J.S."/>
        </authorList>
    </citation>
    <scope>NUCLEOTIDE SEQUENCE [LARGE SCALE GENOMIC DNA]</scope>
    <source>
        <strain evidence="3">NIOZ-UU27</strain>
    </source>
</reference>
<evidence type="ECO:0000259" key="2">
    <source>
        <dbReference type="Pfam" id="PF13511"/>
    </source>
</evidence>
<organism evidence="3 4">
    <name type="scientific">Candidatus Desulfacyla euxinica</name>
    <dbReference type="NCBI Taxonomy" id="2841693"/>
    <lineage>
        <taxon>Bacteria</taxon>
        <taxon>Deltaproteobacteria</taxon>
        <taxon>Candidatus Desulfacyla</taxon>
    </lineage>
</organism>
<evidence type="ECO:0000313" key="3">
    <source>
        <dbReference type="EMBL" id="MBC8175839.1"/>
    </source>
</evidence>
<dbReference type="EMBL" id="JACNJD010000029">
    <property type="protein sequence ID" value="MBC8175839.1"/>
    <property type="molecule type" value="Genomic_DNA"/>
</dbReference>
<dbReference type="InterPro" id="IPR008258">
    <property type="entry name" value="Transglycosylase_SLT_dom_1"/>
</dbReference>
<dbReference type="InterPro" id="IPR023346">
    <property type="entry name" value="Lysozyme-like_dom_sf"/>
</dbReference>
<name>A0A8J6T6H4_9DELT</name>
<gene>
    <name evidence="3" type="ORF">H8E19_00430</name>
</gene>
<evidence type="ECO:0000259" key="1">
    <source>
        <dbReference type="Pfam" id="PF01464"/>
    </source>
</evidence>
<dbReference type="Pfam" id="PF01464">
    <property type="entry name" value="SLT"/>
    <property type="match status" value="1"/>
</dbReference>
<dbReference type="CDD" id="cd00254">
    <property type="entry name" value="LT-like"/>
    <property type="match status" value="1"/>
</dbReference>
<dbReference type="Proteomes" id="UP000650524">
    <property type="component" value="Unassembled WGS sequence"/>
</dbReference>
<dbReference type="AlphaFoldDB" id="A0A8J6T6H4"/>
<evidence type="ECO:0000313" key="4">
    <source>
        <dbReference type="Proteomes" id="UP000650524"/>
    </source>
</evidence>
<dbReference type="Pfam" id="PF13511">
    <property type="entry name" value="DUF4124"/>
    <property type="match status" value="1"/>
</dbReference>
<feature type="domain" description="Transglycosylase SLT" evidence="1">
    <location>
        <begin position="72"/>
        <end position="156"/>
    </location>
</feature>
<dbReference type="PANTHER" id="PTHR37423">
    <property type="entry name" value="SOLUBLE LYTIC MUREIN TRANSGLYCOSYLASE-RELATED"/>
    <property type="match status" value="1"/>
</dbReference>
<dbReference type="InterPro" id="IPR025392">
    <property type="entry name" value="DUF4124"/>
</dbReference>
<dbReference type="PANTHER" id="PTHR37423:SF2">
    <property type="entry name" value="MEMBRANE-BOUND LYTIC MUREIN TRANSGLYCOSYLASE C"/>
    <property type="match status" value="1"/>
</dbReference>
<dbReference type="SUPFAM" id="SSF53955">
    <property type="entry name" value="Lysozyme-like"/>
    <property type="match status" value="1"/>
</dbReference>
<proteinExistence type="predicted"/>
<sequence>MKIALKTVQTAVLFLAFLPCISTPLWAEIYRYVDKNGVWHFTNIKRDRRYTIFISGTRRTSAEYIKEFSGIIKQASKRFGIDAHFIRAIIKAESGFDHKAISSKGAQGLMQLMPGTADDMAVEDPFDPEENIFGGTRYFSLLLKRFKNDKILALAA</sequence>
<accession>A0A8J6T6H4</accession>
<protein>
    <submittedName>
        <fullName evidence="3">Lytic transglycosylase domain-containing protein</fullName>
    </submittedName>
</protein>
<comment type="caution">
    <text evidence="3">The sequence shown here is derived from an EMBL/GenBank/DDBJ whole genome shotgun (WGS) entry which is preliminary data.</text>
</comment>
<feature type="domain" description="DUF4124" evidence="2">
    <location>
        <begin position="18"/>
        <end position="45"/>
    </location>
</feature>